<evidence type="ECO:0000313" key="2">
    <source>
        <dbReference type="Proteomes" id="UP000183635"/>
    </source>
</evidence>
<keyword evidence="2" id="KW-1185">Reference proteome</keyword>
<dbReference type="Proteomes" id="UP000183635">
    <property type="component" value="Unassembled WGS sequence"/>
</dbReference>
<name>A0A1I2YI41_9RHOB</name>
<protein>
    <submittedName>
        <fullName evidence="1">Uncharacterized protein</fullName>
    </submittedName>
</protein>
<proteinExistence type="predicted"/>
<organism evidence="1 2">
    <name type="scientific">Paracoccus aminovorans</name>
    <dbReference type="NCBI Taxonomy" id="34004"/>
    <lineage>
        <taxon>Bacteria</taxon>
        <taxon>Pseudomonadati</taxon>
        <taxon>Pseudomonadota</taxon>
        <taxon>Alphaproteobacteria</taxon>
        <taxon>Rhodobacterales</taxon>
        <taxon>Paracoccaceae</taxon>
        <taxon>Paracoccus</taxon>
    </lineage>
</organism>
<dbReference type="AlphaFoldDB" id="A0A1I2YI41"/>
<dbReference type="STRING" id="34004.SAMN04488021_10488"/>
<sequence>MPALNHLSASADPAFALPRHAVGLIDRRTGKPRRISAIPLRLIACAPLAPTRDMMPAALWGVAIHRLDHKGALL</sequence>
<dbReference type="OrthoDB" id="7775285at2"/>
<evidence type="ECO:0000313" key="1">
    <source>
        <dbReference type="EMBL" id="SFH25248.1"/>
    </source>
</evidence>
<gene>
    <name evidence="1" type="ORF">SAMN04488021_10488</name>
</gene>
<accession>A0A1I2YI41</accession>
<dbReference type="EMBL" id="FOPU01000004">
    <property type="protein sequence ID" value="SFH25248.1"/>
    <property type="molecule type" value="Genomic_DNA"/>
</dbReference>
<reference evidence="1 2" key="1">
    <citation type="submission" date="2016-10" db="EMBL/GenBank/DDBJ databases">
        <authorList>
            <person name="de Groot N.N."/>
        </authorList>
    </citation>
    <scope>NUCLEOTIDE SEQUENCE [LARGE SCALE GENOMIC DNA]</scope>
    <source>
        <strain evidence="1 2">DSM 8537</strain>
    </source>
</reference>
<dbReference type="RefSeq" id="WP_074966368.1">
    <property type="nucleotide sequence ID" value="NZ_CBCRYP010000013.1"/>
</dbReference>